<dbReference type="EC" id="2.7.7.101" evidence="12"/>
<evidence type="ECO:0000256" key="5">
    <source>
        <dbReference type="ARBA" id="ARBA00022705"/>
    </source>
</evidence>
<dbReference type="NCBIfam" id="TIGR01391">
    <property type="entry name" value="dnaG"/>
    <property type="match status" value="1"/>
</dbReference>
<evidence type="ECO:0000256" key="4">
    <source>
        <dbReference type="ARBA" id="ARBA00022695"/>
    </source>
</evidence>
<evidence type="ECO:0000259" key="15">
    <source>
        <dbReference type="PROSITE" id="PS50880"/>
    </source>
</evidence>
<dbReference type="Pfam" id="PF13155">
    <property type="entry name" value="Toprim_2"/>
    <property type="match status" value="1"/>
</dbReference>
<dbReference type="PIRSF" id="PIRSF002811">
    <property type="entry name" value="DnaG"/>
    <property type="match status" value="1"/>
</dbReference>
<dbReference type="SMART" id="SM00493">
    <property type="entry name" value="TOPRIM"/>
    <property type="match status" value="1"/>
</dbReference>
<dbReference type="PANTHER" id="PTHR30313:SF2">
    <property type="entry name" value="DNA PRIMASE"/>
    <property type="match status" value="1"/>
</dbReference>
<evidence type="ECO:0000256" key="2">
    <source>
        <dbReference type="ARBA" id="ARBA00022515"/>
    </source>
</evidence>
<dbReference type="PANTHER" id="PTHR30313">
    <property type="entry name" value="DNA PRIMASE"/>
    <property type="match status" value="1"/>
</dbReference>
<evidence type="ECO:0000313" key="16">
    <source>
        <dbReference type="EMBL" id="MEQ3347140.1"/>
    </source>
</evidence>
<feature type="coiled-coil region" evidence="14">
    <location>
        <begin position="546"/>
        <end position="592"/>
    </location>
</feature>
<keyword evidence="10 12" id="KW-0238">DNA-binding</keyword>
<evidence type="ECO:0000256" key="11">
    <source>
        <dbReference type="ARBA" id="ARBA00023163"/>
    </source>
</evidence>
<evidence type="ECO:0000256" key="7">
    <source>
        <dbReference type="ARBA" id="ARBA00022771"/>
    </source>
</evidence>
<comment type="function">
    <text evidence="12 13">RNA polymerase that catalyzes the synthesis of short RNA molecules used as primers for DNA polymerase during DNA replication.</text>
</comment>
<accession>A0ABV1J1V3</accession>
<organism evidence="16 17">
    <name type="scientific">Peptoniphilus senegalensis</name>
    <dbReference type="NCBI Taxonomy" id="1465757"/>
    <lineage>
        <taxon>Bacteria</taxon>
        <taxon>Bacillati</taxon>
        <taxon>Bacillota</taxon>
        <taxon>Tissierellia</taxon>
        <taxon>Tissierellales</taxon>
        <taxon>Peptoniphilaceae</taxon>
        <taxon>Peptoniphilus</taxon>
    </lineage>
</organism>
<keyword evidence="11 12" id="KW-0804">Transcription</keyword>
<evidence type="ECO:0000256" key="12">
    <source>
        <dbReference type="HAMAP-Rule" id="MF_00974"/>
    </source>
</evidence>
<keyword evidence="9" id="KW-0460">Magnesium</keyword>
<evidence type="ECO:0000313" key="17">
    <source>
        <dbReference type="Proteomes" id="UP001491691"/>
    </source>
</evidence>
<feature type="domain" description="Toprim" evidence="15">
    <location>
        <begin position="253"/>
        <end position="336"/>
    </location>
</feature>
<reference evidence="16 17" key="1">
    <citation type="submission" date="2024-04" db="EMBL/GenBank/DDBJ databases">
        <title>Human intestinal bacterial collection.</title>
        <authorList>
            <person name="Pauvert C."/>
            <person name="Hitch T.C.A."/>
            <person name="Clavel T."/>
        </authorList>
    </citation>
    <scope>NUCLEOTIDE SEQUENCE [LARGE SCALE GENOMIC DNA]</scope>
    <source>
        <strain evidence="16 17">CLA-SR-H019</strain>
    </source>
</reference>
<keyword evidence="2 12" id="KW-0639">Primosome</keyword>
<keyword evidence="3 12" id="KW-0808">Transferase</keyword>
<dbReference type="SUPFAM" id="SSF56731">
    <property type="entry name" value="DNA primase core"/>
    <property type="match status" value="1"/>
</dbReference>
<dbReference type="HAMAP" id="MF_00974">
    <property type="entry name" value="DNA_primase_DnaG"/>
    <property type="match status" value="1"/>
</dbReference>
<dbReference type="EMBL" id="JBBNPP010000012">
    <property type="protein sequence ID" value="MEQ3347140.1"/>
    <property type="molecule type" value="Genomic_DNA"/>
</dbReference>
<evidence type="ECO:0000256" key="1">
    <source>
        <dbReference type="ARBA" id="ARBA00022478"/>
    </source>
</evidence>
<keyword evidence="1 12" id="KW-0240">DNA-directed RNA polymerase</keyword>
<comment type="subunit">
    <text evidence="12">Monomer. Interacts with DnaB.</text>
</comment>
<keyword evidence="7 12" id="KW-0863">Zinc-finger</keyword>
<dbReference type="InterPro" id="IPR019475">
    <property type="entry name" value="DNA_primase_DnaB-bd"/>
</dbReference>
<evidence type="ECO:0000256" key="13">
    <source>
        <dbReference type="PIRNR" id="PIRNR002811"/>
    </source>
</evidence>
<dbReference type="InterPro" id="IPR037068">
    <property type="entry name" value="DNA_primase_core_N_sf"/>
</dbReference>
<dbReference type="InterPro" id="IPR013264">
    <property type="entry name" value="DNAG_N"/>
</dbReference>
<dbReference type="Pfam" id="PF10410">
    <property type="entry name" value="DnaB_bind"/>
    <property type="match status" value="1"/>
</dbReference>
<keyword evidence="5 12" id="KW-0235">DNA replication</keyword>
<dbReference type="InterPro" id="IPR034151">
    <property type="entry name" value="TOPRIM_DnaG_bac"/>
</dbReference>
<keyword evidence="6 12" id="KW-0479">Metal-binding</keyword>
<name>A0ABV1J1V3_9FIRM</name>
<evidence type="ECO:0000256" key="8">
    <source>
        <dbReference type="ARBA" id="ARBA00022833"/>
    </source>
</evidence>
<evidence type="ECO:0000256" key="10">
    <source>
        <dbReference type="ARBA" id="ARBA00023125"/>
    </source>
</evidence>
<keyword evidence="8 12" id="KW-0862">Zinc</keyword>
<dbReference type="InterPro" id="IPR050219">
    <property type="entry name" value="DnaG_primase"/>
</dbReference>
<dbReference type="InterPro" id="IPR036977">
    <property type="entry name" value="DNA_primase_Znf_CHC2"/>
</dbReference>
<proteinExistence type="inferred from homology"/>
<dbReference type="Gene3D" id="1.10.860.10">
    <property type="entry name" value="DNAb Helicase, Chain A"/>
    <property type="match status" value="1"/>
</dbReference>
<dbReference type="SUPFAM" id="SSF57783">
    <property type="entry name" value="Zinc beta-ribbon"/>
    <property type="match status" value="1"/>
</dbReference>
<evidence type="ECO:0000256" key="3">
    <source>
        <dbReference type="ARBA" id="ARBA00022679"/>
    </source>
</evidence>
<dbReference type="InterPro" id="IPR016136">
    <property type="entry name" value="DNA_helicase_N/primase_C"/>
</dbReference>
<dbReference type="CDD" id="cd03364">
    <property type="entry name" value="TOPRIM_DnaG_primases"/>
    <property type="match status" value="1"/>
</dbReference>
<evidence type="ECO:0000256" key="6">
    <source>
        <dbReference type="ARBA" id="ARBA00022723"/>
    </source>
</evidence>
<gene>
    <name evidence="12 16" type="primary">dnaG</name>
    <name evidence="16" type="ORF">AAA073_06805</name>
</gene>
<sequence>MYLINDNVLDEIRDRADIVDLIGEYVDLKRSGSNYMGLCPFHSEKTPSFSVSPSKSIFKCFGCGVGGDVITFIMKRENLSFPEAVEFLADKYNVRLSEYKDENKEARDKRNRFYDINREAAMHFLNNLSYSQKAQNYLKNRGLNDKTIRSYGLGYSKDSWTDLYDHLKKLGYEDDELLELNLISKSKSGNYIDRFRDRVMFPIINRNNRVIGFGARGFGDAKPKYLNSKETPIFHKGSNLFNMNIISRESSRDRIILVEGYMDVISLYNSGINYSVASLGTSLTEDQAGIINKMAKDIYICYDSDEAGINATSRAIDIFLSKSCKPKIIELEGGLDPDDFIKKYGMEGFENKIKSAISYIDFKIKKLKENFNLEDNEGLSNFTVEAAKILSSIVNPIERDIFVKDFSKKYNISYKAIENYINYLNRNKIKSAKKEKVRAKKNTNVVKSSKTKAQEELLSYSLLDNDIYNYIKNKIEIFYFTSVMTRAVFEEIPKMYEEEIEVSEFLNLIEKNRLIDSNFKENILSIIKNIHVNDRIVDELIKSLEKNYLQKKKDEILINIEKLQGEEDKNLLLNALKDLKDINLKLSELKEEGNNE</sequence>
<dbReference type="Pfam" id="PF01807">
    <property type="entry name" value="Zn_ribbon_DnaG"/>
    <property type="match status" value="1"/>
</dbReference>
<dbReference type="InterPro" id="IPR030846">
    <property type="entry name" value="DnaG_bac"/>
</dbReference>
<dbReference type="Gene3D" id="3.90.580.10">
    <property type="entry name" value="Zinc finger, CHC2-type domain"/>
    <property type="match status" value="1"/>
</dbReference>
<dbReference type="InterPro" id="IPR006171">
    <property type="entry name" value="TOPRIM_dom"/>
</dbReference>
<comment type="domain">
    <text evidence="12">Contains an N-terminal zinc-binding domain, a central core domain that contains the primase activity, and a C-terminal DnaB-binding domain.</text>
</comment>
<comment type="caution">
    <text evidence="16">The sequence shown here is derived from an EMBL/GenBank/DDBJ whole genome shotgun (WGS) entry which is preliminary data.</text>
</comment>
<comment type="catalytic activity">
    <reaction evidence="12">
        <text>ssDNA + n NTP = ssDNA/pppN(pN)n-1 hybrid + (n-1) diphosphate.</text>
        <dbReference type="EC" id="2.7.7.101"/>
    </reaction>
</comment>
<comment type="cofactor">
    <cofactor evidence="12 13">
        <name>Zn(2+)</name>
        <dbReference type="ChEBI" id="CHEBI:29105"/>
    </cofactor>
    <text evidence="12 13">Binds 1 zinc ion per monomer.</text>
</comment>
<dbReference type="Pfam" id="PF08275">
    <property type="entry name" value="DNAG_N"/>
    <property type="match status" value="1"/>
</dbReference>
<keyword evidence="17" id="KW-1185">Reference proteome</keyword>
<dbReference type="InterPro" id="IPR006295">
    <property type="entry name" value="DNA_primase_DnaG"/>
</dbReference>
<dbReference type="Gene3D" id="3.90.980.10">
    <property type="entry name" value="DNA primase, catalytic core, N-terminal domain"/>
    <property type="match status" value="1"/>
</dbReference>
<dbReference type="SMART" id="SM00400">
    <property type="entry name" value="ZnF_CHCC"/>
    <property type="match status" value="1"/>
</dbReference>
<dbReference type="PROSITE" id="PS50880">
    <property type="entry name" value="TOPRIM"/>
    <property type="match status" value="1"/>
</dbReference>
<keyword evidence="14" id="KW-0175">Coiled coil</keyword>
<feature type="zinc finger region" description="CHC2-type" evidence="12">
    <location>
        <begin position="39"/>
        <end position="63"/>
    </location>
</feature>
<dbReference type="Proteomes" id="UP001491691">
    <property type="component" value="Unassembled WGS sequence"/>
</dbReference>
<comment type="similarity">
    <text evidence="12 13">Belongs to the DnaG primase family.</text>
</comment>
<protein>
    <recommendedName>
        <fullName evidence="12 13">DNA primase</fullName>
        <ecNumber evidence="12">2.7.7.101</ecNumber>
    </recommendedName>
</protein>
<evidence type="ECO:0000256" key="14">
    <source>
        <dbReference type="SAM" id="Coils"/>
    </source>
</evidence>
<keyword evidence="4 12" id="KW-0548">Nucleotidyltransferase</keyword>
<evidence type="ECO:0000256" key="9">
    <source>
        <dbReference type="ARBA" id="ARBA00022842"/>
    </source>
</evidence>
<dbReference type="InterPro" id="IPR002694">
    <property type="entry name" value="Znf_CHC2"/>
</dbReference>
<dbReference type="Gene3D" id="3.40.1360.10">
    <property type="match status" value="1"/>
</dbReference>
<dbReference type="RefSeq" id="WP_349189000.1">
    <property type="nucleotide sequence ID" value="NZ_JBBNPP010000012.1"/>
</dbReference>